<comment type="pathway">
    <text evidence="2">Lipid metabolism; sphingolipid metabolism.</text>
</comment>
<keyword evidence="7" id="KW-0663">Pyridoxal phosphate</keyword>
<gene>
    <name evidence="15" type="primary">106074781</name>
</gene>
<evidence type="ECO:0000256" key="7">
    <source>
        <dbReference type="ARBA" id="ARBA00022898"/>
    </source>
</evidence>
<dbReference type="Pfam" id="PF00155">
    <property type="entry name" value="Aminotran_1_2"/>
    <property type="match status" value="1"/>
</dbReference>
<evidence type="ECO:0000256" key="11">
    <source>
        <dbReference type="ARBA" id="ARBA00041066"/>
    </source>
</evidence>
<evidence type="ECO:0000256" key="3">
    <source>
        <dbReference type="ARBA" id="ARBA00004991"/>
    </source>
</evidence>
<dbReference type="GO" id="GO:0016020">
    <property type="term" value="C:membrane"/>
    <property type="evidence" value="ECO:0007669"/>
    <property type="project" value="GOC"/>
</dbReference>
<keyword evidence="6" id="KW-0808">Transferase</keyword>
<evidence type="ECO:0000313" key="15">
    <source>
        <dbReference type="EnsemblMetazoa" id="BGLB010863-PB"/>
    </source>
</evidence>
<reference evidence="15" key="1">
    <citation type="submission" date="2020-05" db="UniProtKB">
        <authorList>
            <consortium name="EnsemblMetazoa"/>
        </authorList>
    </citation>
    <scope>IDENTIFICATION</scope>
    <source>
        <strain evidence="15">BB02</strain>
    </source>
</reference>
<comment type="cofactor">
    <cofactor evidence="1">
        <name>pyridoxal 5'-phosphate</name>
        <dbReference type="ChEBI" id="CHEBI:597326"/>
    </cofactor>
</comment>
<dbReference type="EnsemblMetazoa" id="BGLB010863-RB">
    <property type="protein sequence ID" value="BGLB010863-PB"/>
    <property type="gene ID" value="BGLB010863"/>
</dbReference>
<evidence type="ECO:0000256" key="2">
    <source>
        <dbReference type="ARBA" id="ARBA00004760"/>
    </source>
</evidence>
<dbReference type="STRING" id="6526.A0A2C9K043"/>
<evidence type="ECO:0000256" key="5">
    <source>
        <dbReference type="ARBA" id="ARBA00013220"/>
    </source>
</evidence>
<dbReference type="InterPro" id="IPR004839">
    <property type="entry name" value="Aminotransferase_I/II_large"/>
</dbReference>
<evidence type="ECO:0000256" key="8">
    <source>
        <dbReference type="ARBA" id="ARBA00022919"/>
    </source>
</evidence>
<comment type="pathway">
    <text evidence="3">Sphingolipid metabolism.</text>
</comment>
<dbReference type="GO" id="GO:0005783">
    <property type="term" value="C:endoplasmic reticulum"/>
    <property type="evidence" value="ECO:0007669"/>
    <property type="project" value="TreeGrafter"/>
</dbReference>
<keyword evidence="9" id="KW-0443">Lipid metabolism</keyword>
<dbReference type="InterPro" id="IPR015424">
    <property type="entry name" value="PyrdxlP-dep_Trfase"/>
</dbReference>
<name>A0A2C9K043_BIOGL</name>
<dbReference type="Proteomes" id="UP000076420">
    <property type="component" value="Unassembled WGS sequence"/>
</dbReference>
<dbReference type="GO" id="GO:0046512">
    <property type="term" value="P:sphingosine biosynthetic process"/>
    <property type="evidence" value="ECO:0007669"/>
    <property type="project" value="TreeGrafter"/>
</dbReference>
<evidence type="ECO:0000256" key="6">
    <source>
        <dbReference type="ARBA" id="ARBA00022679"/>
    </source>
</evidence>
<keyword evidence="10" id="KW-0012">Acyltransferase</keyword>
<evidence type="ECO:0000256" key="12">
    <source>
        <dbReference type="ARBA" id="ARBA00041765"/>
    </source>
</evidence>
<dbReference type="KEGG" id="bgt:106074781"/>
<dbReference type="Gene3D" id="3.40.640.10">
    <property type="entry name" value="Type I PLP-dependent aspartate aminotransferase-like (Major domain)"/>
    <property type="match status" value="1"/>
</dbReference>
<dbReference type="EC" id="2.3.1.50" evidence="5"/>
<comment type="similarity">
    <text evidence="4">Belongs to the class-II pyridoxal-phosphate-dependent aminotransferase family.</text>
</comment>
<dbReference type="GO" id="GO:0046513">
    <property type="term" value="P:ceramide biosynthetic process"/>
    <property type="evidence" value="ECO:0007669"/>
    <property type="project" value="TreeGrafter"/>
</dbReference>
<dbReference type="VEuPathDB" id="VectorBase:BGLAX_041773"/>
<evidence type="ECO:0000256" key="1">
    <source>
        <dbReference type="ARBA" id="ARBA00001933"/>
    </source>
</evidence>
<dbReference type="SUPFAM" id="SSF53383">
    <property type="entry name" value="PLP-dependent transferases"/>
    <property type="match status" value="1"/>
</dbReference>
<dbReference type="GO" id="GO:0030170">
    <property type="term" value="F:pyridoxal phosphate binding"/>
    <property type="evidence" value="ECO:0007669"/>
    <property type="project" value="InterPro"/>
</dbReference>
<dbReference type="InterPro" id="IPR015421">
    <property type="entry name" value="PyrdxlP-dep_Trfase_major"/>
</dbReference>
<proteinExistence type="inferred from homology"/>
<evidence type="ECO:0000256" key="10">
    <source>
        <dbReference type="ARBA" id="ARBA00023315"/>
    </source>
</evidence>
<dbReference type="AlphaFoldDB" id="A0A2C9K043"/>
<organism evidence="15 16">
    <name type="scientific">Biomphalaria glabrata</name>
    <name type="common">Bloodfluke planorb</name>
    <name type="synonym">Freshwater snail</name>
    <dbReference type="NCBI Taxonomy" id="6526"/>
    <lineage>
        <taxon>Eukaryota</taxon>
        <taxon>Metazoa</taxon>
        <taxon>Spiralia</taxon>
        <taxon>Lophotrochozoa</taxon>
        <taxon>Mollusca</taxon>
        <taxon>Gastropoda</taxon>
        <taxon>Heterobranchia</taxon>
        <taxon>Euthyneura</taxon>
        <taxon>Panpulmonata</taxon>
        <taxon>Hygrophila</taxon>
        <taxon>Lymnaeoidea</taxon>
        <taxon>Planorbidae</taxon>
        <taxon>Biomphalaria</taxon>
    </lineage>
</organism>
<keyword evidence="8" id="KW-0746">Sphingolipid metabolism</keyword>
<evidence type="ECO:0000313" key="16">
    <source>
        <dbReference type="Proteomes" id="UP000076420"/>
    </source>
</evidence>
<feature type="domain" description="Aminotransferase class I/classII large" evidence="14">
    <location>
        <begin position="68"/>
        <end position="295"/>
    </location>
</feature>
<accession>A0A2C9K043</accession>
<evidence type="ECO:0000256" key="4">
    <source>
        <dbReference type="ARBA" id="ARBA00008392"/>
    </source>
</evidence>
<evidence type="ECO:0000256" key="9">
    <source>
        <dbReference type="ARBA" id="ARBA00023098"/>
    </source>
</evidence>
<evidence type="ECO:0000259" key="14">
    <source>
        <dbReference type="Pfam" id="PF00155"/>
    </source>
</evidence>
<evidence type="ECO:0000256" key="13">
    <source>
        <dbReference type="ARBA" id="ARBA00042649"/>
    </source>
</evidence>
<protein>
    <recommendedName>
        <fullName evidence="11">Serine palmitoyltransferase 1</fullName>
        <ecNumber evidence="5">2.3.1.50</ecNumber>
    </recommendedName>
    <alternativeName>
        <fullName evidence="12">Long chain base biosynthesis protein 1</fullName>
    </alternativeName>
    <alternativeName>
        <fullName evidence="13">Serine-palmitoyl-CoA transferase 1</fullName>
    </alternativeName>
</protein>
<dbReference type="InterPro" id="IPR050087">
    <property type="entry name" value="AON_synthase_class-II"/>
</dbReference>
<dbReference type="VEuPathDB" id="VectorBase:BGLB010863"/>
<dbReference type="FunFam" id="3.40.640.10:FF:000049">
    <property type="entry name" value="serine palmitoyltransferase 1 isoform X1"/>
    <property type="match status" value="1"/>
</dbReference>
<dbReference type="OrthoDB" id="3168162at2759"/>
<dbReference type="GO" id="GO:0004758">
    <property type="term" value="F:serine C-palmitoyltransferase activity"/>
    <property type="evidence" value="ECO:0007669"/>
    <property type="project" value="UniProtKB-EC"/>
</dbReference>
<sequence length="450" mass="50715">RLSGLGYCFSASQPPMLAASAIEALHILQEQPHNFNCLFFLIKCLPFCFFYISSQNGKYITVNGKSCINMSTFNFISMVGNKQIQDRAVKALRVYGVGSCGPRGFYGTMDVHLELEDELAKFMTSEEAILYSYSFATIASAIPAYSKRGDIIFADENVGFAIQKGLIASRSHIKWFRHNDMEHLESLLIEQNKADKKNPKKAKVTRRFIVVEGLYLNTGKICPLPKLVELKWKYKVRIFLEESMSFGVLGETGRGVTEHFDISRDNIDLIAGSLENSIASVGGFCCGKKFVIDHQVYIKFRNTIFGRRMFFRSLLVDLREKCEKIHDKLKNVTHIQLIGDPISPIKHLMLTEPASDRDLDMHTLEMVVDYAMNEGVALTIARHLDSEENNLLPPSIRLSVNCELTDEEINKVVSVISDAFREVLQKLSSVDMKSPLDSVKQGDGEQIASR</sequence>
<dbReference type="PANTHER" id="PTHR13693:SF2">
    <property type="entry name" value="SERINE PALMITOYLTRANSFERASE 1"/>
    <property type="match status" value="1"/>
</dbReference>
<dbReference type="PANTHER" id="PTHR13693">
    <property type="entry name" value="CLASS II AMINOTRANSFERASE/8-AMINO-7-OXONONANOATE SYNTHASE"/>
    <property type="match status" value="1"/>
</dbReference>